<evidence type="ECO:0000256" key="4">
    <source>
        <dbReference type="ARBA" id="ARBA00022679"/>
    </source>
</evidence>
<dbReference type="PANTHER" id="PTHR33908">
    <property type="entry name" value="MANNOSYLTRANSFERASE YKCB-RELATED"/>
    <property type="match status" value="1"/>
</dbReference>
<feature type="transmembrane region" description="Helical" evidence="9">
    <location>
        <begin position="438"/>
        <end position="457"/>
    </location>
</feature>
<keyword evidence="7 9" id="KW-0472">Membrane</keyword>
<dbReference type="AlphaFoldDB" id="A0A419SF79"/>
<feature type="transmembrane region" description="Helical" evidence="9">
    <location>
        <begin position="197"/>
        <end position="213"/>
    </location>
</feature>
<keyword evidence="6 9" id="KW-1133">Transmembrane helix</keyword>
<feature type="transmembrane region" description="Helical" evidence="9">
    <location>
        <begin position="219"/>
        <end position="238"/>
    </location>
</feature>
<evidence type="ECO:0000256" key="8">
    <source>
        <dbReference type="SAM" id="MobiDB-lite"/>
    </source>
</evidence>
<dbReference type="EMBL" id="MCHY01000010">
    <property type="protein sequence ID" value="RKD22075.1"/>
    <property type="molecule type" value="Genomic_DNA"/>
</dbReference>
<feature type="transmembrane region" description="Helical" evidence="9">
    <location>
        <begin position="62"/>
        <end position="80"/>
    </location>
</feature>
<protein>
    <recommendedName>
        <fullName evidence="12">Glycosyltransferase RgtA/B/C/D-like domain-containing protein</fullName>
    </recommendedName>
</protein>
<evidence type="ECO:0000313" key="11">
    <source>
        <dbReference type="Proteomes" id="UP000284219"/>
    </source>
</evidence>
<feature type="transmembrane region" description="Helical" evidence="9">
    <location>
        <begin position="390"/>
        <end position="412"/>
    </location>
</feature>
<proteinExistence type="predicted"/>
<dbReference type="InterPro" id="IPR050297">
    <property type="entry name" value="LipidA_mod_glycosyltrf_83"/>
</dbReference>
<evidence type="ECO:0000256" key="1">
    <source>
        <dbReference type="ARBA" id="ARBA00004651"/>
    </source>
</evidence>
<dbReference type="GO" id="GO:0016763">
    <property type="term" value="F:pentosyltransferase activity"/>
    <property type="evidence" value="ECO:0007669"/>
    <property type="project" value="TreeGrafter"/>
</dbReference>
<evidence type="ECO:0000256" key="9">
    <source>
        <dbReference type="SAM" id="Phobius"/>
    </source>
</evidence>
<dbReference type="PANTHER" id="PTHR33908:SF11">
    <property type="entry name" value="MEMBRANE PROTEIN"/>
    <property type="match status" value="1"/>
</dbReference>
<feature type="region of interest" description="Disordered" evidence="8">
    <location>
        <begin position="162"/>
        <end position="185"/>
    </location>
</feature>
<feature type="transmembrane region" description="Helical" evidence="9">
    <location>
        <begin position="250"/>
        <end position="270"/>
    </location>
</feature>
<dbReference type="GO" id="GO:0009103">
    <property type="term" value="P:lipopolysaccharide biosynthetic process"/>
    <property type="evidence" value="ECO:0007669"/>
    <property type="project" value="UniProtKB-ARBA"/>
</dbReference>
<feature type="transmembrane region" description="Helical" evidence="9">
    <location>
        <begin position="463"/>
        <end position="483"/>
    </location>
</feature>
<reference evidence="10 11" key="1">
    <citation type="submission" date="2016-08" db="EMBL/GenBank/DDBJ databases">
        <title>Novel Firmicute Genomes.</title>
        <authorList>
            <person name="Poppleton D.I."/>
            <person name="Gribaldo S."/>
        </authorList>
    </citation>
    <scope>NUCLEOTIDE SEQUENCE [LARGE SCALE GENOMIC DNA]</scope>
    <source>
        <strain evidence="10 11">RAOx-1</strain>
    </source>
</reference>
<sequence length="506" mass="57037">MRFIRFGFWALLALNFMIRGWLVFNIDTEPVSDFVRYYQAAISLSEGNGYVMFDRKTAFQGVGYPGFLAVFFAIFGPSLLLAKILNWLLSLGAAFLFLFLAKRMVSEKVALLATLVYLYLPKEMFYVNVLGSEHLFNFLLLAFFACYVLSWPKANAVKSADDEQERKRSRRSRRRSGDSSGNEAKRGMFAQREGREWLWLIPAGVILGVMSLVKPLSPVFGVILFLAEIGRFVAPSFAKLKEARGGVWKGIARTALVAAVSIAVIAPWSIRNYFVFNAFVPLTTNSGYVLYINNNDDATGMWMDPYSIPGSPMANSYYPETDPRFEVETDAAMKKIAWGWIQDNPGRFMQLTLYRFYENFYRNWDWKWAVEGQHDVVSEHTRETIQRWSVVSHAMVASAFFIGVIPMVTGLVSTARRYWRRKEENAEGLGLAAWEPRLLLIAFSLPACVITVVTVIFEGNARYSFPCHPVFALYTAIAISLLWRAARDDSGGGDRDGQGAGSAGAE</sequence>
<keyword evidence="11" id="KW-1185">Reference proteome</keyword>
<comment type="caution">
    <text evidence="10">The sequence shown here is derived from an EMBL/GenBank/DDBJ whole genome shotgun (WGS) entry which is preliminary data.</text>
</comment>
<keyword evidence="5 9" id="KW-0812">Transmembrane</keyword>
<organism evidence="10 11">
    <name type="scientific">Ammoniphilus oxalaticus</name>
    <dbReference type="NCBI Taxonomy" id="66863"/>
    <lineage>
        <taxon>Bacteria</taxon>
        <taxon>Bacillati</taxon>
        <taxon>Bacillota</taxon>
        <taxon>Bacilli</taxon>
        <taxon>Bacillales</taxon>
        <taxon>Paenibacillaceae</taxon>
        <taxon>Aneurinibacillus group</taxon>
        <taxon>Ammoniphilus</taxon>
    </lineage>
</organism>
<evidence type="ECO:0000256" key="3">
    <source>
        <dbReference type="ARBA" id="ARBA00022676"/>
    </source>
</evidence>
<feature type="transmembrane region" description="Helical" evidence="9">
    <location>
        <begin position="125"/>
        <end position="149"/>
    </location>
</feature>
<keyword evidence="2" id="KW-1003">Cell membrane</keyword>
<comment type="subcellular location">
    <subcellularLocation>
        <location evidence="1">Cell membrane</location>
        <topology evidence="1">Multi-pass membrane protein</topology>
    </subcellularLocation>
</comment>
<dbReference type="Proteomes" id="UP000284219">
    <property type="component" value="Unassembled WGS sequence"/>
</dbReference>
<name>A0A419SF79_9BACL</name>
<evidence type="ECO:0000256" key="5">
    <source>
        <dbReference type="ARBA" id="ARBA00022692"/>
    </source>
</evidence>
<evidence type="ECO:0000256" key="6">
    <source>
        <dbReference type="ARBA" id="ARBA00022989"/>
    </source>
</evidence>
<feature type="transmembrane region" description="Helical" evidence="9">
    <location>
        <begin position="87"/>
        <end position="105"/>
    </location>
</feature>
<evidence type="ECO:0000256" key="2">
    <source>
        <dbReference type="ARBA" id="ARBA00022475"/>
    </source>
</evidence>
<evidence type="ECO:0008006" key="12">
    <source>
        <dbReference type="Google" id="ProtNLM"/>
    </source>
</evidence>
<evidence type="ECO:0000256" key="7">
    <source>
        <dbReference type="ARBA" id="ARBA00023136"/>
    </source>
</evidence>
<feature type="transmembrane region" description="Helical" evidence="9">
    <location>
        <begin position="7"/>
        <end position="24"/>
    </location>
</feature>
<accession>A0A419SF79</accession>
<keyword evidence="4" id="KW-0808">Transferase</keyword>
<gene>
    <name evidence="10" type="ORF">BEP19_13470</name>
</gene>
<keyword evidence="3" id="KW-0328">Glycosyltransferase</keyword>
<dbReference type="GO" id="GO:0005886">
    <property type="term" value="C:plasma membrane"/>
    <property type="evidence" value="ECO:0007669"/>
    <property type="project" value="UniProtKB-SubCell"/>
</dbReference>
<evidence type="ECO:0000313" key="10">
    <source>
        <dbReference type="EMBL" id="RKD22075.1"/>
    </source>
</evidence>